<feature type="region of interest" description="Disordered" evidence="1">
    <location>
        <begin position="960"/>
        <end position="1157"/>
    </location>
</feature>
<feature type="compositionally biased region" description="Basic and acidic residues" evidence="1">
    <location>
        <begin position="711"/>
        <end position="721"/>
    </location>
</feature>
<feature type="compositionally biased region" description="Low complexity" evidence="1">
    <location>
        <begin position="539"/>
        <end position="569"/>
    </location>
</feature>
<dbReference type="Proteomes" id="UP001225605">
    <property type="component" value="Unassembled WGS sequence"/>
</dbReference>
<feature type="compositionally biased region" description="Low complexity" evidence="1">
    <location>
        <begin position="508"/>
        <end position="524"/>
    </location>
</feature>
<proteinExistence type="predicted"/>
<organism evidence="2 3">
    <name type="scientific">Saccharothrix yanglingensis</name>
    <dbReference type="NCBI Taxonomy" id="659496"/>
    <lineage>
        <taxon>Bacteria</taxon>
        <taxon>Bacillati</taxon>
        <taxon>Actinomycetota</taxon>
        <taxon>Actinomycetes</taxon>
        <taxon>Pseudonocardiales</taxon>
        <taxon>Pseudonocardiaceae</taxon>
        <taxon>Saccharothrix</taxon>
    </lineage>
</organism>
<feature type="region of interest" description="Disordered" evidence="1">
    <location>
        <begin position="1216"/>
        <end position="1293"/>
    </location>
</feature>
<name>A0ABU0X659_9PSEU</name>
<evidence type="ECO:0000313" key="2">
    <source>
        <dbReference type="EMBL" id="MDQ2587481.1"/>
    </source>
</evidence>
<dbReference type="Gene3D" id="1.25.40.10">
    <property type="entry name" value="Tetratricopeptide repeat domain"/>
    <property type="match status" value="1"/>
</dbReference>
<feature type="compositionally biased region" description="Acidic residues" evidence="1">
    <location>
        <begin position="884"/>
        <end position="915"/>
    </location>
</feature>
<feature type="compositionally biased region" description="Pro residues" evidence="1">
    <location>
        <begin position="1058"/>
        <end position="1070"/>
    </location>
</feature>
<feature type="compositionally biased region" description="Low complexity" evidence="1">
    <location>
        <begin position="459"/>
        <end position="500"/>
    </location>
</feature>
<feature type="compositionally biased region" description="Pro residues" evidence="1">
    <location>
        <begin position="1097"/>
        <end position="1140"/>
    </location>
</feature>
<evidence type="ECO:0000313" key="3">
    <source>
        <dbReference type="Proteomes" id="UP001225605"/>
    </source>
</evidence>
<feature type="compositionally biased region" description="Low complexity" evidence="1">
    <location>
        <begin position="825"/>
        <end position="852"/>
    </location>
</feature>
<dbReference type="EMBL" id="NSDM01000012">
    <property type="protein sequence ID" value="MDQ2587481.1"/>
    <property type="molecule type" value="Genomic_DNA"/>
</dbReference>
<protein>
    <submittedName>
        <fullName evidence="2">Uncharacterized protein</fullName>
    </submittedName>
</protein>
<feature type="compositionally biased region" description="Low complexity" evidence="1">
    <location>
        <begin position="762"/>
        <end position="773"/>
    </location>
</feature>
<evidence type="ECO:0000256" key="1">
    <source>
        <dbReference type="SAM" id="MobiDB-lite"/>
    </source>
</evidence>
<feature type="compositionally biased region" description="Acidic residues" evidence="1">
    <location>
        <begin position="1222"/>
        <end position="1232"/>
    </location>
</feature>
<feature type="compositionally biased region" description="Polar residues" evidence="1">
    <location>
        <begin position="1003"/>
        <end position="1019"/>
    </location>
</feature>
<dbReference type="RefSeq" id="WP_306749030.1">
    <property type="nucleotide sequence ID" value="NZ_NSDM01000012.1"/>
</dbReference>
<sequence>MAARGEAQADVEVSTLVVPAWRLRWRAPELALVLGERAVALASTRRDEVDRLRAEALVVFASNRMGRGVKTADRALDALKAAEAAAQHETAWRLRVELADSARSVGAPLTGFAAVRPVLEADGVPAGLRAGALVQAAECLVSVGRGPALGRALDEADRLYQADPVLDHDTTLLHRGLLRAVAAGRHRRWGDLAAAVEACREGLSFLAGLQDPESDNGQVSGRLSVELVCALLDSGKPGEASEVGTPLLERPVRAPSATAAGWLRLALATRVHLPAGRVALARDLLRDVADSAERHQLDTLLAESLLALAHVHEVAGNLTDALTDLRSAHAAERRRARAVYAVRARLAAEFSGVHRHPAGGLHDDLIALLDAGSTATTAPPAAPADANLTPEARQQLRQWRPVQVHRNEGMRVKRSRRAAEDMTVDGISAARAHAADRWRLVQPFGTDEPDHTPSTSAPAADAQARGTQTAGTQAAEAPVGGAPGADASVAHAPGTDAPGSGTSGTGGSPAALQANAHQANAHQAAALRIDTPQTVAARTGAFPPAAPTGGAPTPAGPIPAAQASAEQPPASQPPTSQPPFGQQFASRPPGNPPQFGNAPQAEQPGGRRRAPDPPPQQPTQGRPEHARSGQAKPIAPTALSQPPIPPGGLAQGPTTPPGDRLPGPLPGMPLPVFPTPPVPPASAAFPAPPVFPPAPDVPVSLDPSAMSSAESRPRVEPESVVEKTALIPRIPAEPSPTSEPVVEAGPPGAAGEDGEGGRSVPAAGLIAAAGAMRSGRRRAREASEEEAERDAGESNVLDNLKAAGLLDPQRAGGRRRAPEVEAAEIEAAQVEAAQVEAPEAPGTPGAPGTPEAVRAVGTSEGETVKWKVEAPARLRADGPAADEPAVDEPAVDEPAADESVADEPVADEPVVDEPVLDPPVGDVDMFGSPTMVQPAIRDDVPPVGLGAAFAKGPLIPTARVPDPPDFPASAVDAFPMPPLGVDPRRDDVSVTPVPSSHEPVTGTFLTSGGTHSAAPQNSWLGAVERDGVAPSATPGGPVGADAVLESDRSVDLGHHQPQPVPVPVPVPQSEPEPVREPESDLEPRSEPDPEPLREPEPVTPPAPEPVTPPSVPEPSQVPPVPEPDQVPPVPVPEPVPPKPSPSGFLGAADVEDEGPEQPFVTSVVVGGRTIDLPAVVQPPVLESPSATRAARAARRPKGDLTLAELLAEALVAYEDARREGDGFPDDEMDEDTAPVRSPEPQPLPVEPPQAERPPVGPPPIAPPGVEPVPDNETTAPIRRLDAPRFDTWTLPES</sequence>
<gene>
    <name evidence="2" type="ORF">CKY47_26550</name>
</gene>
<feature type="compositionally biased region" description="Low complexity" evidence="1">
    <location>
        <begin position="739"/>
        <end position="750"/>
    </location>
</feature>
<feature type="compositionally biased region" description="Pro residues" evidence="1">
    <location>
        <begin position="1237"/>
        <end position="1266"/>
    </location>
</feature>
<feature type="compositionally biased region" description="Basic and acidic residues" evidence="1">
    <location>
        <begin position="1045"/>
        <end position="1054"/>
    </location>
</feature>
<feature type="region of interest" description="Disordered" evidence="1">
    <location>
        <begin position="443"/>
        <end position="524"/>
    </location>
</feature>
<comment type="caution">
    <text evidence="2">The sequence shown here is derived from an EMBL/GenBank/DDBJ whole genome shotgun (WGS) entry which is preliminary data.</text>
</comment>
<keyword evidence="3" id="KW-1185">Reference proteome</keyword>
<feature type="compositionally biased region" description="Basic and acidic residues" evidence="1">
    <location>
        <begin position="862"/>
        <end position="876"/>
    </location>
</feature>
<accession>A0ABU0X659</accession>
<feature type="region of interest" description="Disordered" evidence="1">
    <location>
        <begin position="539"/>
        <end position="933"/>
    </location>
</feature>
<dbReference type="InterPro" id="IPR011990">
    <property type="entry name" value="TPR-like_helical_dom_sf"/>
</dbReference>
<feature type="compositionally biased region" description="Basic and acidic residues" evidence="1">
    <location>
        <begin position="1072"/>
        <end position="1096"/>
    </location>
</feature>
<reference evidence="2 3" key="1">
    <citation type="submission" date="2017-06" db="EMBL/GenBank/DDBJ databases">
        <title>Cultured bacterium strain Saccharothrix yanglingensis Hhs.015.</title>
        <authorList>
            <person name="Xia Y."/>
        </authorList>
    </citation>
    <scope>NUCLEOTIDE SEQUENCE [LARGE SCALE GENOMIC DNA]</scope>
    <source>
        <strain evidence="2 3">Hhs.015</strain>
    </source>
</reference>
<feature type="compositionally biased region" description="Pro residues" evidence="1">
    <location>
        <begin position="663"/>
        <end position="696"/>
    </location>
</feature>